<feature type="transmembrane region" description="Helical" evidence="15">
    <location>
        <begin position="257"/>
        <end position="283"/>
    </location>
</feature>
<dbReference type="GO" id="GO:0045259">
    <property type="term" value="C:proton-transporting ATP synthase complex"/>
    <property type="evidence" value="ECO:0007669"/>
    <property type="project" value="UniProtKB-KW"/>
</dbReference>
<protein>
    <recommendedName>
        <fullName evidence="13">ATPase protein 9</fullName>
    </recommendedName>
    <alternativeName>
        <fullName evidence="12">ATPase subunit c</fullName>
    </alternativeName>
</protein>
<feature type="domain" description="V-ATPase proteolipid subunit C-like" evidence="16">
    <location>
        <begin position="258"/>
        <end position="319"/>
    </location>
</feature>
<accession>G7YFI7</accession>
<evidence type="ECO:0000256" key="12">
    <source>
        <dbReference type="ARBA" id="ARBA00029852"/>
    </source>
</evidence>
<dbReference type="GO" id="GO:0015986">
    <property type="term" value="P:proton motive force-driven ATP synthesis"/>
    <property type="evidence" value="ECO:0007669"/>
    <property type="project" value="InterPro"/>
</dbReference>
<keyword evidence="11 15" id="KW-0472">Membrane</keyword>
<dbReference type="PANTHER" id="PTHR10031:SF0">
    <property type="entry name" value="ATPASE PROTEIN 9"/>
    <property type="match status" value="1"/>
</dbReference>
<evidence type="ECO:0000256" key="8">
    <source>
        <dbReference type="ARBA" id="ARBA00023065"/>
    </source>
</evidence>
<dbReference type="EMBL" id="DF143192">
    <property type="protein sequence ID" value="GAA51720.1"/>
    <property type="molecule type" value="Genomic_DNA"/>
</dbReference>
<keyword evidence="5 15" id="KW-0812">Transmembrane</keyword>
<dbReference type="PRINTS" id="PR00124">
    <property type="entry name" value="ATPASEC"/>
</dbReference>
<evidence type="ECO:0000256" key="15">
    <source>
        <dbReference type="SAM" id="Phobius"/>
    </source>
</evidence>
<organism evidence="17 18">
    <name type="scientific">Clonorchis sinensis</name>
    <name type="common">Chinese liver fluke</name>
    <dbReference type="NCBI Taxonomy" id="79923"/>
    <lineage>
        <taxon>Eukaryota</taxon>
        <taxon>Metazoa</taxon>
        <taxon>Spiralia</taxon>
        <taxon>Lophotrochozoa</taxon>
        <taxon>Platyhelminthes</taxon>
        <taxon>Trematoda</taxon>
        <taxon>Digenea</taxon>
        <taxon>Opisthorchiida</taxon>
        <taxon>Opisthorchiata</taxon>
        <taxon>Opisthorchiidae</taxon>
        <taxon>Clonorchis</taxon>
    </lineage>
</organism>
<evidence type="ECO:0000313" key="17">
    <source>
        <dbReference type="EMBL" id="GAA51720.1"/>
    </source>
</evidence>
<keyword evidence="6" id="KW-0375">Hydrogen ion transport</keyword>
<evidence type="ECO:0000256" key="3">
    <source>
        <dbReference type="ARBA" id="ARBA00022448"/>
    </source>
</evidence>
<dbReference type="InterPro" id="IPR002379">
    <property type="entry name" value="ATPase_proteolipid_c-like_dom"/>
</dbReference>
<sequence length="324" mass="35798">MLLNSSNIVCKDQLVTLRSTTVLAYKSFSRPVPFADESGTPVTLLKGEHNRLFGRKNLDAFNVCWWNSGNTPASIGTHATSGSSRAKVQAVGLPYPSASTESQCRTRKPSRRRSQTLRSRSRRSLPKLRFNPIHAAYDTQVGAHRKYVTIRENGDTTRLKLETAFDIKIVSLRTWWRIESPKFRTTINTAGNASGEAMVLRQRLSNTRRRLSSATRTGQVPQGSRWPKWLGRDFADWKTSQFHTSLVRRDIDQAAKYIGAGAATVGAGGSGAGIGSVFGNLVIGYARNPGLKQQLFSNAILGFALSEAMSLFCLMMAFLSLYAF</sequence>
<evidence type="ECO:0000256" key="1">
    <source>
        <dbReference type="ARBA" id="ARBA00004225"/>
    </source>
</evidence>
<comment type="similarity">
    <text evidence="2">Belongs to the ATPase C chain family.</text>
</comment>
<evidence type="ECO:0000256" key="6">
    <source>
        <dbReference type="ARBA" id="ARBA00022781"/>
    </source>
</evidence>
<reference evidence="17" key="1">
    <citation type="journal article" date="2011" name="Genome Biol.">
        <title>The draft genome of the carcinogenic human liver fluke Clonorchis sinensis.</title>
        <authorList>
            <person name="Wang X."/>
            <person name="Chen W."/>
            <person name="Huang Y."/>
            <person name="Sun J."/>
            <person name="Men J."/>
            <person name="Liu H."/>
            <person name="Luo F."/>
            <person name="Guo L."/>
            <person name="Lv X."/>
            <person name="Deng C."/>
            <person name="Zhou C."/>
            <person name="Fan Y."/>
            <person name="Li X."/>
            <person name="Huang L."/>
            <person name="Hu Y."/>
            <person name="Liang C."/>
            <person name="Hu X."/>
            <person name="Xu J."/>
            <person name="Yu X."/>
        </authorList>
    </citation>
    <scope>NUCLEOTIDE SEQUENCE [LARGE SCALE GENOMIC DNA]</scope>
    <source>
        <strain evidence="17">Henan</strain>
    </source>
</reference>
<reference key="2">
    <citation type="submission" date="2011-10" db="EMBL/GenBank/DDBJ databases">
        <title>The genome and transcriptome sequence of Clonorchis sinensis provide insights into the carcinogenic liver fluke.</title>
        <authorList>
            <person name="Wang X."/>
            <person name="Huang Y."/>
            <person name="Chen W."/>
            <person name="Liu H."/>
            <person name="Guo L."/>
            <person name="Chen Y."/>
            <person name="Luo F."/>
            <person name="Zhou W."/>
            <person name="Sun J."/>
            <person name="Mao Q."/>
            <person name="Liang P."/>
            <person name="Zhou C."/>
            <person name="Tian Y."/>
            <person name="Men J."/>
            <person name="Lv X."/>
            <person name="Huang L."/>
            <person name="Zhou J."/>
            <person name="Hu Y."/>
            <person name="Li R."/>
            <person name="Zhang F."/>
            <person name="Lei H."/>
            <person name="Li X."/>
            <person name="Hu X."/>
            <person name="Liang C."/>
            <person name="Xu J."/>
            <person name="Wu Z."/>
            <person name="Yu X."/>
        </authorList>
    </citation>
    <scope>NUCLEOTIDE SEQUENCE</scope>
    <source>
        <strain>Henan</strain>
    </source>
</reference>
<keyword evidence="8" id="KW-0406">Ion transport</keyword>
<evidence type="ECO:0000256" key="5">
    <source>
        <dbReference type="ARBA" id="ARBA00022692"/>
    </source>
</evidence>
<dbReference type="InterPro" id="IPR020537">
    <property type="entry name" value="ATP_synth_F0_csu_DDCD_BS"/>
</dbReference>
<keyword evidence="4" id="KW-0138">CF(0)</keyword>
<dbReference type="GO" id="GO:0031966">
    <property type="term" value="C:mitochondrial membrane"/>
    <property type="evidence" value="ECO:0007669"/>
    <property type="project" value="UniProtKB-SubCell"/>
</dbReference>
<evidence type="ECO:0000256" key="14">
    <source>
        <dbReference type="SAM" id="MobiDB-lite"/>
    </source>
</evidence>
<name>G7YFI7_CLOSI</name>
<feature type="region of interest" description="Disordered" evidence="14">
    <location>
        <begin position="96"/>
        <end position="125"/>
    </location>
</feature>
<keyword evidence="3" id="KW-0813">Transport</keyword>
<dbReference type="HAMAP" id="MF_01396">
    <property type="entry name" value="ATP_synth_c_bact"/>
    <property type="match status" value="1"/>
</dbReference>
<keyword evidence="9" id="KW-0446">Lipid-binding</keyword>
<evidence type="ECO:0000256" key="7">
    <source>
        <dbReference type="ARBA" id="ARBA00022989"/>
    </source>
</evidence>
<gene>
    <name evidence="17" type="ORF">CLF_106689</name>
</gene>
<evidence type="ECO:0000259" key="16">
    <source>
        <dbReference type="Pfam" id="PF00137"/>
    </source>
</evidence>
<dbReference type="Gene3D" id="1.20.20.10">
    <property type="entry name" value="F1F0 ATP synthase subunit C"/>
    <property type="match status" value="1"/>
</dbReference>
<dbReference type="AlphaFoldDB" id="G7YFI7"/>
<proteinExistence type="inferred from homology"/>
<dbReference type="Proteomes" id="UP000008909">
    <property type="component" value="Unassembled WGS sequence"/>
</dbReference>
<keyword evidence="10" id="KW-0496">Mitochondrion</keyword>
<dbReference type="InterPro" id="IPR000454">
    <property type="entry name" value="ATP_synth_F0_csu"/>
</dbReference>
<feature type="compositionally biased region" description="Basic residues" evidence="14">
    <location>
        <begin position="105"/>
        <end position="125"/>
    </location>
</feature>
<dbReference type="PANTHER" id="PTHR10031">
    <property type="entry name" value="ATP SYNTHASE LIPID-BINDING PROTEIN, MITOCHONDRIAL"/>
    <property type="match status" value="1"/>
</dbReference>
<evidence type="ECO:0000256" key="11">
    <source>
        <dbReference type="ARBA" id="ARBA00023136"/>
    </source>
</evidence>
<evidence type="ECO:0000256" key="13">
    <source>
        <dbReference type="ARBA" id="ARBA00033111"/>
    </source>
</evidence>
<comment type="subcellular location">
    <subcellularLocation>
        <location evidence="1">Mitochondrion membrane</location>
        <topology evidence="1">Multi-pass membrane protein</topology>
    </subcellularLocation>
</comment>
<dbReference type="CDD" id="cd18182">
    <property type="entry name" value="ATP-synt_Fo_c_ATP5G3"/>
    <property type="match status" value="1"/>
</dbReference>
<dbReference type="PROSITE" id="PS00605">
    <property type="entry name" value="ATPASE_C"/>
    <property type="match status" value="1"/>
</dbReference>
<dbReference type="GO" id="GO:0015078">
    <property type="term" value="F:proton transmembrane transporter activity"/>
    <property type="evidence" value="ECO:0007669"/>
    <property type="project" value="InterPro"/>
</dbReference>
<evidence type="ECO:0000256" key="2">
    <source>
        <dbReference type="ARBA" id="ARBA00006704"/>
    </source>
</evidence>
<evidence type="ECO:0000256" key="4">
    <source>
        <dbReference type="ARBA" id="ARBA00022547"/>
    </source>
</evidence>
<feature type="transmembrane region" description="Helical" evidence="15">
    <location>
        <begin position="295"/>
        <end position="323"/>
    </location>
</feature>
<dbReference type="GO" id="GO:0033177">
    <property type="term" value="C:proton-transporting two-sector ATPase complex, proton-transporting domain"/>
    <property type="evidence" value="ECO:0007669"/>
    <property type="project" value="InterPro"/>
</dbReference>
<keyword evidence="7 15" id="KW-1133">Transmembrane helix</keyword>
<dbReference type="GO" id="GO:0008289">
    <property type="term" value="F:lipid binding"/>
    <property type="evidence" value="ECO:0007669"/>
    <property type="project" value="UniProtKB-KW"/>
</dbReference>
<keyword evidence="18" id="KW-1185">Reference proteome</keyword>
<evidence type="ECO:0000313" key="18">
    <source>
        <dbReference type="Proteomes" id="UP000008909"/>
    </source>
</evidence>
<evidence type="ECO:0000256" key="10">
    <source>
        <dbReference type="ARBA" id="ARBA00023128"/>
    </source>
</evidence>
<dbReference type="Pfam" id="PF00137">
    <property type="entry name" value="ATP-synt_C"/>
    <property type="match status" value="1"/>
</dbReference>
<dbReference type="InterPro" id="IPR035921">
    <property type="entry name" value="F/V-ATP_Csub_sf"/>
</dbReference>
<dbReference type="SUPFAM" id="SSF81333">
    <property type="entry name" value="F1F0 ATP synthase subunit C"/>
    <property type="match status" value="1"/>
</dbReference>
<evidence type="ECO:0000256" key="9">
    <source>
        <dbReference type="ARBA" id="ARBA00023121"/>
    </source>
</evidence>
<dbReference type="InterPro" id="IPR038662">
    <property type="entry name" value="ATP_synth_F0_csu_sf"/>
</dbReference>
<dbReference type="FunFam" id="1.20.20.10:FF:000003">
    <property type="entry name" value="Atp synthase f complex subunit mitochondrial"/>
    <property type="match status" value="1"/>
</dbReference>